<protein>
    <submittedName>
        <fullName evidence="2">Phosphoglycerate mutase family protein</fullName>
    </submittedName>
</protein>
<dbReference type="Proteomes" id="UP000037505">
    <property type="component" value="Unassembled WGS sequence"/>
</dbReference>
<gene>
    <name evidence="2" type="ORF">ANOM_001953</name>
</gene>
<accession>A0A0L1JDE5</accession>
<feature type="region of interest" description="Disordered" evidence="1">
    <location>
        <begin position="488"/>
        <end position="634"/>
    </location>
</feature>
<organism evidence="2 3">
    <name type="scientific">Aspergillus nomiae NRRL (strain ATCC 15546 / NRRL 13137 / CBS 260.88 / M93)</name>
    <dbReference type="NCBI Taxonomy" id="1509407"/>
    <lineage>
        <taxon>Eukaryota</taxon>
        <taxon>Fungi</taxon>
        <taxon>Dikarya</taxon>
        <taxon>Ascomycota</taxon>
        <taxon>Pezizomycotina</taxon>
        <taxon>Eurotiomycetes</taxon>
        <taxon>Eurotiomycetidae</taxon>
        <taxon>Eurotiales</taxon>
        <taxon>Aspergillaceae</taxon>
        <taxon>Aspergillus</taxon>
        <taxon>Aspergillus subgen. Circumdati</taxon>
    </lineage>
</organism>
<sequence>LIYLALDTMGKAPAAIVIARHGARLDAADKNWHLTSPTPYDPPLSYGGWLQSRALGARIANVLQSLDNDILPEGTDVETLPSFRPRTSKRKRRIIIHSSPYLRCLQTSIAVSSGISQHYPDSTGTGSGWNQPNGFLSAPVMPSAKEPTTGTVSSAPAVPGDQRCLLRVDAFLGEWLCPDYFEEITPPPKSERLIAAAKAELLRRDSIVPEADTKPPTGFFPGGWGSLGNKPLSPPIEEEDRKAYSLYTSNERREGQRNRAGSCDTLRSADTPRTRRLLSKINTNLPPIPDGAYMPPTPSYAISPSGPIPTGYVTHARDACVRIDYPWDSMRDPPNWGNGGEYGEEWSTMHTRFHTGLERMVGWYQEHDASLPFNRRRRHSQLSLSESAEESKIPDDEDEPIDTILVIVTHGAGCNALIGAITGEPALVDINTASLTLAVQKSRVAVSEKVDAIGGPVVPYHSGNKPVGLRDYKLQLVASTDHLRPVTNLSTSVLPSPSSLTSPSSTYRPRFTTRPPVPQGGFVIGPSAVSGPGTGSWSFSRPSTVPRSAGGLWGSNSISGGDAADDIIPNFGDPWSGSNGTSENDHHSSKKPEESSDWTPQLPQRTLSQRGLWGSGPSKEPHVKRRWTVTERRV</sequence>
<dbReference type="InterPro" id="IPR013078">
    <property type="entry name" value="His_Pase_superF_clade-1"/>
</dbReference>
<feature type="compositionally biased region" description="Basic and acidic residues" evidence="1">
    <location>
        <begin position="583"/>
        <end position="594"/>
    </location>
</feature>
<dbReference type="STRING" id="1509407.A0A0L1JDE5"/>
<dbReference type="SUPFAM" id="SSF53254">
    <property type="entry name" value="Phosphoglycerate mutase-like"/>
    <property type="match status" value="1"/>
</dbReference>
<dbReference type="Gene3D" id="3.40.50.1240">
    <property type="entry name" value="Phosphoglycerate mutase-like"/>
    <property type="match status" value="2"/>
</dbReference>
<dbReference type="SMART" id="SM00855">
    <property type="entry name" value="PGAM"/>
    <property type="match status" value="1"/>
</dbReference>
<dbReference type="GeneID" id="26803757"/>
<evidence type="ECO:0000313" key="3">
    <source>
        <dbReference type="Proteomes" id="UP000037505"/>
    </source>
</evidence>
<dbReference type="AlphaFoldDB" id="A0A0L1JDE5"/>
<feature type="compositionally biased region" description="Polar residues" evidence="1">
    <location>
        <begin position="597"/>
        <end position="609"/>
    </location>
</feature>
<proteinExistence type="predicted"/>
<dbReference type="PANTHER" id="PTHR16469:SF27">
    <property type="entry name" value="UBIQUITIN-ASSOCIATED AND SH3 DOMAIN-CONTAINING BA-RELATED"/>
    <property type="match status" value="1"/>
</dbReference>
<feature type="compositionally biased region" description="Polar residues" evidence="1">
    <location>
        <begin position="535"/>
        <end position="546"/>
    </location>
</feature>
<dbReference type="OrthoDB" id="3898179at2759"/>
<evidence type="ECO:0000256" key="1">
    <source>
        <dbReference type="SAM" id="MobiDB-lite"/>
    </source>
</evidence>
<feature type="region of interest" description="Disordered" evidence="1">
    <location>
        <begin position="248"/>
        <end position="273"/>
    </location>
</feature>
<dbReference type="CDD" id="cd07040">
    <property type="entry name" value="HP"/>
    <property type="match status" value="1"/>
</dbReference>
<dbReference type="RefSeq" id="XP_015410674.1">
    <property type="nucleotide sequence ID" value="XM_015547210.1"/>
</dbReference>
<dbReference type="EMBL" id="JNOM01000025">
    <property type="protein sequence ID" value="KNG89751.1"/>
    <property type="molecule type" value="Genomic_DNA"/>
</dbReference>
<keyword evidence="3" id="KW-1185">Reference proteome</keyword>
<name>A0A0L1JDE5_ASPN3</name>
<dbReference type="PANTHER" id="PTHR16469">
    <property type="entry name" value="UBIQUITIN-ASSOCIATED AND SH3 DOMAIN-CONTAINING BA-RELATED"/>
    <property type="match status" value="1"/>
</dbReference>
<feature type="region of interest" description="Disordered" evidence="1">
    <location>
        <begin position="209"/>
        <end position="236"/>
    </location>
</feature>
<dbReference type="InterPro" id="IPR051710">
    <property type="entry name" value="Phosphatase_SH3-domain"/>
</dbReference>
<comment type="caution">
    <text evidence="2">The sequence shown here is derived from an EMBL/GenBank/DDBJ whole genome shotgun (WGS) entry which is preliminary data.</text>
</comment>
<feature type="non-terminal residue" evidence="2">
    <location>
        <position position="1"/>
    </location>
</feature>
<dbReference type="InterPro" id="IPR029033">
    <property type="entry name" value="His_PPase_superfam"/>
</dbReference>
<feature type="compositionally biased region" description="Low complexity" evidence="1">
    <location>
        <begin position="489"/>
        <end position="506"/>
    </location>
</feature>
<reference evidence="2 3" key="1">
    <citation type="submission" date="2014-06" db="EMBL/GenBank/DDBJ databases">
        <title>The Genome of the Aflatoxigenic Filamentous Fungus Aspergillus nomius.</title>
        <authorList>
            <person name="Moore M.G."/>
            <person name="Shannon B.M."/>
            <person name="Brian M.M."/>
        </authorList>
    </citation>
    <scope>NUCLEOTIDE SEQUENCE [LARGE SCALE GENOMIC DNA]</scope>
    <source>
        <strain evidence="2 3">NRRL 13137</strain>
    </source>
</reference>
<evidence type="ECO:0000313" key="2">
    <source>
        <dbReference type="EMBL" id="KNG89751.1"/>
    </source>
</evidence>